<keyword evidence="6" id="KW-0808">Transferase</keyword>
<proteinExistence type="predicted"/>
<dbReference type="Proteomes" id="UP001108280">
    <property type="component" value="Chromosome X"/>
</dbReference>
<feature type="compositionally biased region" description="Low complexity" evidence="21">
    <location>
        <begin position="129"/>
        <end position="143"/>
    </location>
</feature>
<gene>
    <name evidence="25" type="primary">LOC100768178</name>
</gene>
<dbReference type="Pfam" id="PF18574">
    <property type="entry name" value="zf_C2HC_14"/>
    <property type="match status" value="1"/>
</dbReference>
<comment type="subcellular location">
    <subcellularLocation>
        <location evidence="2">Chromosome</location>
    </subcellularLocation>
</comment>
<keyword evidence="11" id="KW-0833">Ubl conjugation pathway</keyword>
<reference evidence="24" key="1">
    <citation type="journal article" date="2018" name="Biotechnol. Bioeng.">
        <title>A reference genome of the Chinese hamster based on a hybrid assembly strategy.</title>
        <authorList>
            <person name="Rupp O."/>
            <person name="MacDonald M.L."/>
            <person name="Li S."/>
            <person name="Dhiman H."/>
            <person name="Polson S."/>
            <person name="Griep S."/>
            <person name="Heffner K."/>
            <person name="Hernandez I."/>
            <person name="Brinkrolf K."/>
            <person name="Jadhav V."/>
            <person name="Samoudi M."/>
            <person name="Hao H."/>
            <person name="Kingham B."/>
            <person name="Goesmann A."/>
            <person name="Betenbaugh M.J."/>
            <person name="Lewis N.E."/>
            <person name="Borth N."/>
            <person name="Lee K.H."/>
        </authorList>
    </citation>
    <scope>NUCLEOTIDE SEQUENCE [LARGE SCALE GENOMIC DNA]</scope>
    <source>
        <strain evidence="24">17A/GY</strain>
    </source>
</reference>
<evidence type="ECO:0000313" key="25">
    <source>
        <dbReference type="RefSeq" id="XP_035305708.1"/>
    </source>
</evidence>
<dbReference type="RefSeq" id="XP_035305708.1">
    <property type="nucleotide sequence ID" value="XM_035449817.1"/>
</dbReference>
<evidence type="ECO:0000259" key="23">
    <source>
        <dbReference type="PROSITE" id="PS51803"/>
    </source>
</evidence>
<evidence type="ECO:0000256" key="11">
    <source>
        <dbReference type="ARBA" id="ARBA00022786"/>
    </source>
</evidence>
<reference evidence="24" key="2">
    <citation type="journal article" date="2020" name="Biotechnol. Bioeng.">
        <title>Chromosome-scale scaffolds for the Chinese hamster reference genome assembly to facilitate the study of the CHO epigenome.</title>
        <authorList>
            <person name="Hilliard W."/>
            <person name="MacDonald M."/>
            <person name="Lee K.H."/>
        </authorList>
    </citation>
    <scope>NUCLEOTIDE SEQUENCE [LARGE SCALE GENOMIC DNA]</scope>
    <source>
        <strain evidence="24">17A/GY</strain>
    </source>
</reference>
<dbReference type="FunFam" id="3.30.40.10:FF:000267">
    <property type="entry name" value="E3 ubiquitin-protein ligase RNF138 isoform X1"/>
    <property type="match status" value="1"/>
</dbReference>
<evidence type="ECO:0000256" key="13">
    <source>
        <dbReference type="ARBA" id="ARBA00022843"/>
    </source>
</evidence>
<dbReference type="GO" id="GO:0016055">
    <property type="term" value="P:Wnt signaling pathway"/>
    <property type="evidence" value="ECO:0007669"/>
    <property type="project" value="UniProtKB-KW"/>
</dbReference>
<reference evidence="25" key="3">
    <citation type="submission" date="2025-08" db="UniProtKB">
        <authorList>
            <consortium name="RefSeq"/>
        </authorList>
    </citation>
    <scope>IDENTIFICATION</scope>
    <source>
        <strain evidence="25">17A/GY</strain>
        <tissue evidence="25">Liver</tissue>
    </source>
</reference>
<evidence type="ECO:0000256" key="8">
    <source>
        <dbReference type="ARBA" id="ARBA00022723"/>
    </source>
</evidence>
<feature type="domain" description="RING-type" evidence="22">
    <location>
        <begin position="18"/>
        <end position="58"/>
    </location>
</feature>
<dbReference type="InterPro" id="IPR034734">
    <property type="entry name" value="ZF_C2HC_RNF"/>
</dbReference>
<comment type="pathway">
    <text evidence="3">Protein modification; protein ubiquitination.</text>
</comment>
<dbReference type="GO" id="GO:0005634">
    <property type="term" value="C:nucleus"/>
    <property type="evidence" value="ECO:0007669"/>
    <property type="project" value="TreeGrafter"/>
</dbReference>
<dbReference type="CDD" id="cd16544">
    <property type="entry name" value="RING-HC_RNF138"/>
    <property type="match status" value="1"/>
</dbReference>
<evidence type="ECO:0000313" key="24">
    <source>
        <dbReference type="Proteomes" id="UP001108280"/>
    </source>
</evidence>
<dbReference type="PROSITE" id="PS50089">
    <property type="entry name" value="ZF_RING_2"/>
    <property type="match status" value="1"/>
</dbReference>
<evidence type="ECO:0000256" key="7">
    <source>
        <dbReference type="ARBA" id="ARBA00022687"/>
    </source>
</evidence>
<accession>A0A9J7H859</accession>
<name>A0A9J7H859_CRIGR</name>
<feature type="domain" description="C2HC RNF-type" evidence="23">
    <location>
        <begin position="86"/>
        <end position="105"/>
    </location>
</feature>
<keyword evidence="10 20" id="KW-0863">Zinc-finger</keyword>
<evidence type="ECO:0000256" key="17">
    <source>
        <dbReference type="ARBA" id="ARBA00041476"/>
    </source>
</evidence>
<dbReference type="Gene3D" id="3.30.40.10">
    <property type="entry name" value="Zinc/RING finger domain, C3HC4 (zinc finger)"/>
    <property type="match status" value="1"/>
</dbReference>
<evidence type="ECO:0000256" key="5">
    <source>
        <dbReference type="ARBA" id="ARBA00022454"/>
    </source>
</evidence>
<evidence type="ECO:0000256" key="6">
    <source>
        <dbReference type="ARBA" id="ARBA00022679"/>
    </source>
</evidence>
<dbReference type="GeneID" id="100768178"/>
<dbReference type="PROSITE" id="PS51803">
    <property type="entry name" value="ZF_C2HC_RNF"/>
    <property type="match status" value="1"/>
</dbReference>
<keyword evidence="9" id="KW-0227">DNA damage</keyword>
<dbReference type="InterPro" id="IPR052498">
    <property type="entry name" value="E3_ubiq-protein_ligase_RNF138"/>
</dbReference>
<dbReference type="PANTHER" id="PTHR46968">
    <property type="entry name" value="E3 UBIQUITIN-PROTEIN LIGASE RNF138"/>
    <property type="match status" value="1"/>
</dbReference>
<evidence type="ECO:0000256" key="10">
    <source>
        <dbReference type="ARBA" id="ARBA00022771"/>
    </source>
</evidence>
<evidence type="ECO:0000256" key="12">
    <source>
        <dbReference type="ARBA" id="ARBA00022833"/>
    </source>
</evidence>
<dbReference type="GO" id="GO:0010792">
    <property type="term" value="P:DNA double-strand break processing involved in repair via single-strand annealing"/>
    <property type="evidence" value="ECO:0007669"/>
    <property type="project" value="TreeGrafter"/>
</dbReference>
<evidence type="ECO:0000256" key="9">
    <source>
        <dbReference type="ARBA" id="ARBA00022763"/>
    </source>
</evidence>
<keyword evidence="12" id="KW-0862">Zinc</keyword>
<keyword evidence="24" id="KW-1185">Reference proteome</keyword>
<evidence type="ECO:0000256" key="2">
    <source>
        <dbReference type="ARBA" id="ARBA00004286"/>
    </source>
</evidence>
<keyword evidence="5" id="KW-0158">Chromosome</keyword>
<dbReference type="InterPro" id="IPR001841">
    <property type="entry name" value="Znf_RING"/>
</dbReference>
<comment type="subunit">
    <text evidence="19">Interacts with NLK. Interacts with XRCC5/Ku80. Interacts with RBBP8/CtIP.</text>
</comment>
<keyword evidence="7" id="KW-0879">Wnt signaling pathway</keyword>
<dbReference type="GO" id="GO:0003697">
    <property type="term" value="F:single-stranded DNA binding"/>
    <property type="evidence" value="ECO:0007669"/>
    <property type="project" value="TreeGrafter"/>
</dbReference>
<evidence type="ECO:0000256" key="4">
    <source>
        <dbReference type="ARBA" id="ARBA00012483"/>
    </source>
</evidence>
<dbReference type="InterPro" id="IPR013083">
    <property type="entry name" value="Znf_RING/FYVE/PHD"/>
</dbReference>
<evidence type="ECO:0000256" key="16">
    <source>
        <dbReference type="ARBA" id="ARBA00039332"/>
    </source>
</evidence>
<dbReference type="GO" id="GO:0000724">
    <property type="term" value="P:double-strand break repair via homologous recombination"/>
    <property type="evidence" value="ECO:0007669"/>
    <property type="project" value="TreeGrafter"/>
</dbReference>
<keyword evidence="15" id="KW-0234">DNA repair</keyword>
<keyword evidence="8" id="KW-0479">Metal-binding</keyword>
<keyword evidence="14" id="KW-0238">DNA-binding</keyword>
<sequence length="220" mass="25439">MAEEESASTSYTEDDFYCPICQEVFRTPVRVAACQHVFCRKCFLTAMKESRVHCPLCRGNVTRRERACPERALDLETIMRSFPGNCRCCSQRVELYRMRQHYKTCEKYQDEFGVSSTVPSFQLSPDTVANSNSEASTSENAEAYQEEDHAEPADDQPTFDCPLCEEGNMTRQRLLDHCNTDHRGQVVPRHQFDYGDYVNLQLDEETQYQIAIEESFHVNI</sequence>
<comment type="catalytic activity">
    <reaction evidence="1">
        <text>S-ubiquitinyl-[E2 ubiquitin-conjugating enzyme]-L-cysteine + [acceptor protein]-L-lysine = [E2 ubiquitin-conjugating enzyme]-L-cysteine + N(6)-ubiquitinyl-[acceptor protein]-L-lysine.</text>
        <dbReference type="EC" id="2.3.2.27"/>
    </reaction>
</comment>
<evidence type="ECO:0000256" key="19">
    <source>
        <dbReference type="ARBA" id="ARBA00064658"/>
    </source>
</evidence>
<feature type="region of interest" description="Disordered" evidence="21">
    <location>
        <begin position="123"/>
        <end position="158"/>
    </location>
</feature>
<dbReference type="Pfam" id="PF13923">
    <property type="entry name" value="zf-C3HC4_2"/>
    <property type="match status" value="1"/>
</dbReference>
<evidence type="ECO:0000256" key="1">
    <source>
        <dbReference type="ARBA" id="ARBA00000900"/>
    </source>
</evidence>
<dbReference type="GO" id="GO:0061630">
    <property type="term" value="F:ubiquitin protein ligase activity"/>
    <property type="evidence" value="ECO:0007669"/>
    <property type="project" value="UniProtKB-EC"/>
</dbReference>
<evidence type="ECO:0000256" key="21">
    <source>
        <dbReference type="SAM" id="MobiDB-lite"/>
    </source>
</evidence>
<evidence type="ECO:0000256" key="14">
    <source>
        <dbReference type="ARBA" id="ARBA00023125"/>
    </source>
</evidence>
<dbReference type="EC" id="2.3.2.27" evidence="4"/>
<organism evidence="24 25">
    <name type="scientific">Cricetulus griseus</name>
    <name type="common">Chinese hamster</name>
    <name type="synonym">Cricetulus barabensis griseus</name>
    <dbReference type="NCBI Taxonomy" id="10029"/>
    <lineage>
        <taxon>Eukaryota</taxon>
        <taxon>Metazoa</taxon>
        <taxon>Chordata</taxon>
        <taxon>Craniata</taxon>
        <taxon>Vertebrata</taxon>
        <taxon>Euteleostomi</taxon>
        <taxon>Mammalia</taxon>
        <taxon>Eutheria</taxon>
        <taxon>Euarchontoglires</taxon>
        <taxon>Glires</taxon>
        <taxon>Rodentia</taxon>
        <taxon>Myomorpha</taxon>
        <taxon>Muroidea</taxon>
        <taxon>Cricetidae</taxon>
        <taxon>Cricetinae</taxon>
        <taxon>Cricetulus</taxon>
    </lineage>
</organism>
<evidence type="ECO:0000259" key="22">
    <source>
        <dbReference type="PROSITE" id="PS50089"/>
    </source>
</evidence>
<dbReference type="GO" id="GO:0035861">
    <property type="term" value="C:site of double-strand break"/>
    <property type="evidence" value="ECO:0007669"/>
    <property type="project" value="TreeGrafter"/>
</dbReference>
<dbReference type="SUPFAM" id="SSF57850">
    <property type="entry name" value="RING/U-box"/>
    <property type="match status" value="1"/>
</dbReference>
<dbReference type="AlphaFoldDB" id="A0A9J7H859"/>
<dbReference type="SMART" id="SM00184">
    <property type="entry name" value="RING"/>
    <property type="match status" value="1"/>
</dbReference>
<evidence type="ECO:0000256" key="3">
    <source>
        <dbReference type="ARBA" id="ARBA00004906"/>
    </source>
</evidence>
<evidence type="ECO:0000256" key="20">
    <source>
        <dbReference type="PROSITE-ProRule" id="PRU00175"/>
    </source>
</evidence>
<dbReference type="RefSeq" id="XP_035317734.1">
    <property type="nucleotide sequence ID" value="XM_035461843.1"/>
</dbReference>
<keyword evidence="13" id="KW-0832">Ubl conjugation</keyword>
<evidence type="ECO:0000256" key="18">
    <source>
        <dbReference type="ARBA" id="ARBA00041652"/>
    </source>
</evidence>
<dbReference type="GO" id="GO:0008270">
    <property type="term" value="F:zinc ion binding"/>
    <property type="evidence" value="ECO:0007669"/>
    <property type="project" value="UniProtKB-KW"/>
</dbReference>
<evidence type="ECO:0000256" key="15">
    <source>
        <dbReference type="ARBA" id="ARBA00023204"/>
    </source>
</evidence>
<protein>
    <recommendedName>
        <fullName evidence="16">E3 ubiquitin-protein ligase RNF138</fullName>
        <ecNumber evidence="4">2.3.2.27</ecNumber>
    </recommendedName>
    <alternativeName>
        <fullName evidence="18">RING finger protein 138</fullName>
    </alternativeName>
    <alternativeName>
        <fullName evidence="17">RING-type E3 ubiquitin transferase RNF138</fullName>
    </alternativeName>
</protein>
<dbReference type="PANTHER" id="PTHR46968:SF1">
    <property type="entry name" value="RING-TYPE E3 UBIQUITIN TRANSFERASE"/>
    <property type="match status" value="1"/>
</dbReference>